<proteinExistence type="predicted"/>
<keyword evidence="1" id="KW-0547">Nucleotide-binding</keyword>
<keyword evidence="4" id="KW-1185">Reference proteome</keyword>
<evidence type="ECO:0000313" key="3">
    <source>
        <dbReference type="Proteomes" id="UP000521676"/>
    </source>
</evidence>
<dbReference type="Proteomes" id="UP000521676">
    <property type="component" value="Unassembled WGS sequence"/>
</dbReference>
<dbReference type="SUPFAM" id="SSF48452">
    <property type="entry name" value="TPR-like"/>
    <property type="match status" value="1"/>
</dbReference>
<organism evidence="1 3">
    <name type="scientific">Candidatus Chlorohelix allophototropha</name>
    <dbReference type="NCBI Taxonomy" id="3003348"/>
    <lineage>
        <taxon>Bacteria</taxon>
        <taxon>Bacillati</taxon>
        <taxon>Chloroflexota</taxon>
        <taxon>Chloroflexia</taxon>
        <taxon>Candidatus Chloroheliales</taxon>
        <taxon>Candidatus Chloroheliaceae</taxon>
        <taxon>Candidatus Chlorohelix</taxon>
    </lineage>
</organism>
<dbReference type="RefSeq" id="WP_341471600.1">
    <property type="nucleotide sequence ID" value="NZ_CP128400.1"/>
</dbReference>
<dbReference type="EMBL" id="CP128400">
    <property type="protein sequence ID" value="WJW69728.1"/>
    <property type="molecule type" value="Genomic_DNA"/>
</dbReference>
<dbReference type="SUPFAM" id="SSF52540">
    <property type="entry name" value="P-loop containing nucleoside triphosphate hydrolases"/>
    <property type="match status" value="1"/>
</dbReference>
<dbReference type="Proteomes" id="UP001431572">
    <property type="component" value="Chromosome 2"/>
</dbReference>
<reference evidence="2" key="2">
    <citation type="journal article" date="2024" name="Nature">
        <title>Anoxygenic phototroph of the Chloroflexota uses a type I reaction centre.</title>
        <authorList>
            <person name="Tsuji J.M."/>
            <person name="Shaw N.A."/>
            <person name="Nagashima S."/>
            <person name="Venkiteswaran J.J."/>
            <person name="Schiff S.L."/>
            <person name="Watanabe T."/>
            <person name="Fukui M."/>
            <person name="Hanada S."/>
            <person name="Tank M."/>
            <person name="Neufeld J.D."/>
        </authorList>
    </citation>
    <scope>NUCLEOTIDE SEQUENCE</scope>
    <source>
        <strain evidence="2">L227-S17</strain>
    </source>
</reference>
<reference evidence="1 3" key="1">
    <citation type="submission" date="2020-06" db="EMBL/GenBank/DDBJ databases">
        <title>Anoxygenic phototrophic Chloroflexota member uses a Type I reaction center.</title>
        <authorList>
            <person name="Tsuji J.M."/>
            <person name="Shaw N.A."/>
            <person name="Nagashima S."/>
            <person name="Venkiteswaran J."/>
            <person name="Schiff S.L."/>
            <person name="Hanada S."/>
            <person name="Tank M."/>
            <person name="Neufeld J.D."/>
        </authorList>
    </citation>
    <scope>NUCLEOTIDE SEQUENCE [LARGE SCALE GENOMIC DNA]</scope>
    <source>
        <strain evidence="1">L227-S17</strain>
    </source>
</reference>
<keyword evidence="1" id="KW-0067">ATP-binding</keyword>
<dbReference type="GO" id="GO:0005524">
    <property type="term" value="F:ATP binding"/>
    <property type="evidence" value="ECO:0007669"/>
    <property type="project" value="UniProtKB-KW"/>
</dbReference>
<protein>
    <submittedName>
        <fullName evidence="1">ATP-binding protein</fullName>
    </submittedName>
</protein>
<evidence type="ECO:0000313" key="1">
    <source>
        <dbReference type="EMBL" id="NWJ47823.1"/>
    </source>
</evidence>
<dbReference type="InterPro" id="IPR011990">
    <property type="entry name" value="TPR-like_helical_dom_sf"/>
</dbReference>
<dbReference type="Gene3D" id="1.25.40.10">
    <property type="entry name" value="Tetratricopeptide repeat domain"/>
    <property type="match status" value="1"/>
</dbReference>
<dbReference type="AlphaFoldDB" id="A0A8T7M734"/>
<gene>
    <name evidence="1" type="ORF">HXX08_18375</name>
    <name evidence="2" type="ORF">OZ401_003357</name>
</gene>
<accession>A0A8T7M734</accession>
<dbReference type="EMBL" id="JACATZ010000003">
    <property type="protein sequence ID" value="NWJ47823.1"/>
    <property type="molecule type" value="Genomic_DNA"/>
</dbReference>
<dbReference type="InterPro" id="IPR025662">
    <property type="entry name" value="Sigma_54_int_dom_ATP-bd_1"/>
</dbReference>
<evidence type="ECO:0000313" key="2">
    <source>
        <dbReference type="EMBL" id="WJW69728.1"/>
    </source>
</evidence>
<dbReference type="PROSITE" id="PS00675">
    <property type="entry name" value="SIGMA54_INTERACT_1"/>
    <property type="match status" value="1"/>
</dbReference>
<dbReference type="InterPro" id="IPR027417">
    <property type="entry name" value="P-loop_NTPase"/>
</dbReference>
<sequence length="758" mass="84805">MSNLIERDAELEIIRRIAGAQGQPRLLLILGESGSGKSALLNEARAAGYFGDSRYFGSSVNNIEALLDEIDRTEYTRITAQAREVEIKVELAQVELTLPDLTASDPFEPRLRAVQAIPPEALHYLIRKLYNSYDMFGLSEDAALFVKTGLEHLLQLNANNLNQLRAFVSSKLKPHLSEEEWMLYLRPAETMAGALGKMLAAKGRNILLDNYHEFDSARLLAQIIGNGELFWALVVETEPTWVSNLPSNVTVERLSLSALSQEGFDAYLEQRKLAKPNSDEVLRLYKLAQGLPLALRLVADLQSKGISLVNLEAAAARTPTNSLEGIFLYFVEESGLITASQKSALFALALLRHFHPDFVEDFASRAEAAGFPITPETLTQLDSEYLWLWDSSANSNSLWKPLHPALKAALQRWLMVEKQRFSRPVQEGVIESARNAIMVRLTAHEHQLVNQSDDNGSLSTRARDSKWGELVLDMAYYRWLLDEAVGWLFALPRALMALAYNPSLAQRFYDLALSISYSFYTEGRELLPCLRVLLAENYTITSPRSVFEEKLKALEVLESLTTTERGRWFKQENLGLRQGGKGSGEAEIRGILRWLQGFVLEQAGQYDRAASLYESVLSTNVTMPELKKVAARSGLYMVLRYRLKGAKESALSALLRTVELDPSLEQAYKILLWQGIIMNRPDVILQAVQGLGKTEGAAPQLDLYSAFALWLQGRLPEALSAARAYKGQEGQQYFNRLIGFAELEANPEGLEQILAELS</sequence>
<evidence type="ECO:0000313" key="4">
    <source>
        <dbReference type="Proteomes" id="UP001431572"/>
    </source>
</evidence>
<name>A0A8T7M734_9CHLR</name>